<keyword evidence="8 11" id="KW-0413">Isomerase</keyword>
<dbReference type="Proteomes" id="UP000502260">
    <property type="component" value="Chromosome"/>
</dbReference>
<sequence length="662" mass="74614">MLSKLNPPQREAVKYLDGPLLVLAGAGSGKTRVITHKIAYLIETCGISASNIAAITFTNKAAREMQERVGKLLQGKAARGLTVTTFHSLGLHILRQEAKHLGYKPRFSVLDASDSAGILNDILKTTDKKEIRRAQSVISNWKNAMLSPAAAAEAAQDETERQLAKIYQAYQDTLRAYQAMDFDDLIRLPVELFENVPEALEKWSNKLRYLLIDEYQDTNTCQYKLVKLLSGSRGAFTAVGDDDQAIYAWRGANVENLHLLQNDFPNLQVIKLEQNYRSTVRILRAANTLIANNPKLFEKKLWSDLGLGDPIQVMAAKDDEQEAENVVMRLQTHKFQNRTRFADYAILYRGNHQARIFEQQLRNEKIPYLLSGGQSFFDRTEIKDIIAYLRLLANSDDDPAFIRAVTTPRRGIGTGTLEKLGNYAAERHISLFAAAFEAGLEHQLGAKQHHPLLEFCNFINNLTDRAEREPCAEVMADLLNAIGYEAWLFDQEEDRPAQTKWNNVLEFVAWINKKGEEDGKTVIELTQTIALINILDSREDQDVDAVRLSTLHAAKGLEYPHVFLVGVEEGILPHRESVDNGQIEEERRLMYVGITRAQKGLTLSHCHKRKRAGEWQKCDPSRFIGELHQEDLRGAGRGETDPEAQKAEGSARLAQIRAMLGK</sequence>
<keyword evidence="5 11" id="KW-0347">Helicase</keyword>
<dbReference type="AlphaFoldDB" id="A0A6F8VHB8"/>
<dbReference type="Gene3D" id="3.40.50.300">
    <property type="entry name" value="P-loop containing nucleotide triphosphate hydrolases"/>
    <property type="match status" value="2"/>
</dbReference>
<dbReference type="EC" id="5.6.2.4" evidence="11"/>
<evidence type="ECO:0000256" key="13">
    <source>
        <dbReference type="SAM" id="MobiDB-lite"/>
    </source>
</evidence>
<evidence type="ECO:0000256" key="9">
    <source>
        <dbReference type="ARBA" id="ARBA00034617"/>
    </source>
</evidence>
<dbReference type="Gene3D" id="1.10.486.10">
    <property type="entry name" value="PCRA, domain 4"/>
    <property type="match status" value="1"/>
</dbReference>
<dbReference type="InterPro" id="IPR027417">
    <property type="entry name" value="P-loop_NTPase"/>
</dbReference>
<dbReference type="GO" id="GO:0043138">
    <property type="term" value="F:3'-5' DNA helicase activity"/>
    <property type="evidence" value="ECO:0007669"/>
    <property type="project" value="UniProtKB-UniRule"/>
</dbReference>
<dbReference type="InterPro" id="IPR014017">
    <property type="entry name" value="DNA_helicase_UvrD-like_C"/>
</dbReference>
<dbReference type="CDD" id="cd17932">
    <property type="entry name" value="DEXQc_UvrD"/>
    <property type="match status" value="1"/>
</dbReference>
<dbReference type="GO" id="GO:0005524">
    <property type="term" value="F:ATP binding"/>
    <property type="evidence" value="ECO:0007669"/>
    <property type="project" value="UniProtKB-UniRule"/>
</dbReference>
<feature type="compositionally biased region" description="Basic and acidic residues" evidence="13">
    <location>
        <begin position="631"/>
        <end position="646"/>
    </location>
</feature>
<evidence type="ECO:0000256" key="7">
    <source>
        <dbReference type="ARBA" id="ARBA00023125"/>
    </source>
</evidence>
<dbReference type="GO" id="GO:0003697">
    <property type="term" value="F:single-stranded DNA binding"/>
    <property type="evidence" value="ECO:0007669"/>
    <property type="project" value="UniProtKB-UniRule"/>
</dbReference>
<keyword evidence="3 11" id="KW-0547">Nucleotide-binding</keyword>
<dbReference type="RefSeq" id="WP_173068001.1">
    <property type="nucleotide sequence ID" value="NZ_AP022853.1"/>
</dbReference>
<evidence type="ECO:0000256" key="2">
    <source>
        <dbReference type="ARBA" id="ARBA00022705"/>
    </source>
</evidence>
<comment type="subunit">
    <text evidence="11">Homodimer.</text>
</comment>
<evidence type="ECO:0000256" key="8">
    <source>
        <dbReference type="ARBA" id="ARBA00023235"/>
    </source>
</evidence>
<comment type="catalytic activity">
    <reaction evidence="9 11">
        <text>Couples ATP hydrolysis with the unwinding of duplex DNA by translocating in the 3'-5' direction.</text>
        <dbReference type="EC" id="5.6.2.4"/>
    </reaction>
</comment>
<dbReference type="InterPro" id="IPR000212">
    <property type="entry name" value="DNA_helicase_UvrD/REP"/>
</dbReference>
<evidence type="ECO:0000256" key="12">
    <source>
        <dbReference type="PROSITE-ProRule" id="PRU00560"/>
    </source>
</evidence>
<dbReference type="PROSITE" id="PS51198">
    <property type="entry name" value="UVRD_HELICASE_ATP_BIND"/>
    <property type="match status" value="1"/>
</dbReference>
<keyword evidence="6 11" id="KW-0067">ATP-binding</keyword>
<dbReference type="EMBL" id="AP022853">
    <property type="protein sequence ID" value="BCB28497.1"/>
    <property type="molecule type" value="Genomic_DNA"/>
</dbReference>
<dbReference type="GO" id="GO:0016787">
    <property type="term" value="F:hydrolase activity"/>
    <property type="evidence" value="ECO:0007669"/>
    <property type="project" value="UniProtKB-UniRule"/>
</dbReference>
<protein>
    <recommendedName>
        <fullName evidence="11">ATP-dependent DNA helicase Rep</fullName>
        <ecNumber evidence="11">5.6.2.4</ecNumber>
    </recommendedName>
    <alternativeName>
        <fullName evidence="11">DNA 3'-5' helicase Rep</fullName>
    </alternativeName>
</protein>
<evidence type="ECO:0000256" key="4">
    <source>
        <dbReference type="ARBA" id="ARBA00022801"/>
    </source>
</evidence>
<dbReference type="Pfam" id="PF00580">
    <property type="entry name" value="UvrD-helicase"/>
    <property type="match status" value="1"/>
</dbReference>
<name>A0A6F8VHB8_9PROT</name>
<evidence type="ECO:0000256" key="11">
    <source>
        <dbReference type="HAMAP-Rule" id="MF_01920"/>
    </source>
</evidence>
<proteinExistence type="inferred from homology"/>
<feature type="binding site" evidence="11">
    <location>
        <position position="277"/>
    </location>
    <ligand>
        <name>ATP</name>
        <dbReference type="ChEBI" id="CHEBI:30616"/>
    </ligand>
</feature>
<dbReference type="GO" id="GO:0005829">
    <property type="term" value="C:cytosol"/>
    <property type="evidence" value="ECO:0007669"/>
    <property type="project" value="TreeGrafter"/>
</dbReference>
<keyword evidence="2 11" id="KW-0235">DNA replication</keyword>
<comment type="catalytic activity">
    <reaction evidence="10 11">
        <text>ATP + H2O = ADP + phosphate + H(+)</text>
        <dbReference type="Rhea" id="RHEA:13065"/>
        <dbReference type="ChEBI" id="CHEBI:15377"/>
        <dbReference type="ChEBI" id="CHEBI:15378"/>
        <dbReference type="ChEBI" id="CHEBI:30616"/>
        <dbReference type="ChEBI" id="CHEBI:43474"/>
        <dbReference type="ChEBI" id="CHEBI:456216"/>
        <dbReference type="EC" id="5.6.2.4"/>
    </reaction>
</comment>
<gene>
    <name evidence="11 16" type="primary">rep</name>
    <name evidence="16" type="ORF">SKTS_33830</name>
</gene>
<dbReference type="PROSITE" id="PS51217">
    <property type="entry name" value="UVRD_HELICASE_CTER"/>
    <property type="match status" value="1"/>
</dbReference>
<accession>A0A6F8VHB8</accession>
<dbReference type="CDD" id="cd18807">
    <property type="entry name" value="SF1_C_UvrD"/>
    <property type="match status" value="1"/>
</dbReference>
<dbReference type="PANTHER" id="PTHR11070">
    <property type="entry name" value="UVRD / RECB / PCRA DNA HELICASE FAMILY MEMBER"/>
    <property type="match status" value="1"/>
</dbReference>
<evidence type="ECO:0000259" key="15">
    <source>
        <dbReference type="PROSITE" id="PS51217"/>
    </source>
</evidence>
<dbReference type="InterPro" id="IPR005752">
    <property type="entry name" value="Helicase_Rep"/>
</dbReference>
<dbReference type="GO" id="GO:0006260">
    <property type="term" value="P:DNA replication"/>
    <property type="evidence" value="ECO:0007669"/>
    <property type="project" value="UniProtKB-UniRule"/>
</dbReference>
<dbReference type="Gene3D" id="1.10.10.160">
    <property type="match status" value="1"/>
</dbReference>
<keyword evidence="4 11" id="KW-0378">Hydrolase</keyword>
<dbReference type="Pfam" id="PF13361">
    <property type="entry name" value="UvrD_C"/>
    <property type="match status" value="1"/>
</dbReference>
<dbReference type="KEGG" id="slac:SKTS_33830"/>
<evidence type="ECO:0000259" key="14">
    <source>
        <dbReference type="PROSITE" id="PS51198"/>
    </source>
</evidence>
<dbReference type="HAMAP" id="MF_01920">
    <property type="entry name" value="Helicase_Rep"/>
    <property type="match status" value="1"/>
</dbReference>
<dbReference type="PANTHER" id="PTHR11070:SF64">
    <property type="entry name" value="ATP-DEPENDENT DNA HELICASE REP"/>
    <property type="match status" value="1"/>
</dbReference>
<dbReference type="InterPro" id="IPR013986">
    <property type="entry name" value="DExx_box_DNA_helicase_dom_sf"/>
</dbReference>
<organism evidence="16 17">
    <name type="scientific">Sulfurimicrobium lacus</name>
    <dbReference type="NCBI Taxonomy" id="2715678"/>
    <lineage>
        <taxon>Bacteria</taxon>
        <taxon>Pseudomonadati</taxon>
        <taxon>Pseudomonadota</taxon>
        <taxon>Betaproteobacteria</taxon>
        <taxon>Nitrosomonadales</taxon>
        <taxon>Sulfuricellaceae</taxon>
        <taxon>Sulfurimicrobium</taxon>
    </lineage>
</organism>
<evidence type="ECO:0000256" key="10">
    <source>
        <dbReference type="ARBA" id="ARBA00048988"/>
    </source>
</evidence>
<reference evidence="17" key="1">
    <citation type="submission" date="2020-03" db="EMBL/GenBank/DDBJ databases">
        <title>Complete genome sequence of sulfur-oxidizing bacterium skT11.</title>
        <authorList>
            <person name="Kanda M."/>
            <person name="Kojima H."/>
            <person name="Fukui M."/>
        </authorList>
    </citation>
    <scope>NUCLEOTIDE SEQUENCE [LARGE SCALE GENOMIC DNA]</scope>
    <source>
        <strain evidence="17">skT11</strain>
    </source>
</reference>
<evidence type="ECO:0000256" key="1">
    <source>
        <dbReference type="ARBA" id="ARBA00009922"/>
    </source>
</evidence>
<comment type="similarity">
    <text evidence="1 11">Belongs to the helicase family. UvrD subfamily.</text>
</comment>
<dbReference type="InterPro" id="IPR014016">
    <property type="entry name" value="UvrD-like_ATP-bd"/>
</dbReference>
<feature type="domain" description="UvrD-like helicase C-terminal" evidence="15">
    <location>
        <begin position="280"/>
        <end position="556"/>
    </location>
</feature>
<evidence type="ECO:0000256" key="6">
    <source>
        <dbReference type="ARBA" id="ARBA00022840"/>
    </source>
</evidence>
<keyword evidence="17" id="KW-1185">Reference proteome</keyword>
<feature type="region of interest" description="Disordered" evidence="13">
    <location>
        <begin position="631"/>
        <end position="651"/>
    </location>
</feature>
<dbReference type="SUPFAM" id="SSF52540">
    <property type="entry name" value="P-loop containing nucleoside triphosphate hydrolases"/>
    <property type="match status" value="1"/>
</dbReference>
<dbReference type="NCBIfam" id="TIGR01074">
    <property type="entry name" value="rep"/>
    <property type="match status" value="1"/>
</dbReference>
<comment type="function">
    <text evidence="11">Rep helicase is a single-stranded DNA-dependent ATPase involved in DNA replication; it can initiate unwinding at a nick in the DNA. It binds to the single-stranded DNA and acts in a progressive fashion along the DNA in the 3' to 5' direction.</text>
</comment>
<evidence type="ECO:0000256" key="3">
    <source>
        <dbReference type="ARBA" id="ARBA00022741"/>
    </source>
</evidence>
<evidence type="ECO:0000256" key="5">
    <source>
        <dbReference type="ARBA" id="ARBA00022806"/>
    </source>
</evidence>
<feature type="domain" description="UvrD-like helicase ATP-binding" evidence="14">
    <location>
        <begin position="3"/>
        <end position="279"/>
    </location>
</feature>
<evidence type="ECO:0000313" key="16">
    <source>
        <dbReference type="EMBL" id="BCB28497.1"/>
    </source>
</evidence>
<dbReference type="GO" id="GO:0000725">
    <property type="term" value="P:recombinational repair"/>
    <property type="evidence" value="ECO:0007669"/>
    <property type="project" value="TreeGrafter"/>
</dbReference>
<evidence type="ECO:0000313" key="17">
    <source>
        <dbReference type="Proteomes" id="UP000502260"/>
    </source>
</evidence>
<feature type="binding site" evidence="12">
    <location>
        <begin position="24"/>
        <end position="31"/>
    </location>
    <ligand>
        <name>ATP</name>
        <dbReference type="ChEBI" id="CHEBI:30616"/>
    </ligand>
</feature>
<keyword evidence="7 11" id="KW-0238">DNA-binding</keyword>